<dbReference type="Proteomes" id="UP000283569">
    <property type="component" value="Unassembled WGS sequence"/>
</dbReference>
<name>A0A420TRE9_GIBIN</name>
<dbReference type="AlphaFoldDB" id="A0A420TRE9"/>
<gene>
    <name evidence="1" type="ORF">BFJ72_g3874</name>
</gene>
<evidence type="ECO:0000313" key="1">
    <source>
        <dbReference type="EMBL" id="RKL44141.1"/>
    </source>
</evidence>
<organism evidence="1 2">
    <name type="scientific">Gibberella intermedia</name>
    <name type="common">Bulb rot disease fungus</name>
    <name type="synonym">Fusarium proliferatum</name>
    <dbReference type="NCBI Taxonomy" id="948311"/>
    <lineage>
        <taxon>Eukaryota</taxon>
        <taxon>Fungi</taxon>
        <taxon>Dikarya</taxon>
        <taxon>Ascomycota</taxon>
        <taxon>Pezizomycotina</taxon>
        <taxon>Sordariomycetes</taxon>
        <taxon>Hypocreomycetidae</taxon>
        <taxon>Hypocreales</taxon>
        <taxon>Nectriaceae</taxon>
        <taxon>Fusarium</taxon>
        <taxon>Fusarium fujikuroi species complex</taxon>
    </lineage>
</organism>
<evidence type="ECO:0008006" key="3">
    <source>
        <dbReference type="Google" id="ProtNLM"/>
    </source>
</evidence>
<reference evidence="1 2" key="1">
    <citation type="journal article" date="2018" name="Sci. Rep.">
        <title>Characterisation of pathogen-specific regions and novel effector candidates in Fusarium oxysporum f. sp. cepae.</title>
        <authorList>
            <person name="Armitage A.D."/>
            <person name="Taylor A."/>
            <person name="Sobczyk M.K."/>
            <person name="Baxter L."/>
            <person name="Greenfield B.P."/>
            <person name="Bates H.J."/>
            <person name="Wilson F."/>
            <person name="Jackson A.C."/>
            <person name="Ott S."/>
            <person name="Harrison R.J."/>
            <person name="Clarkson J.P."/>
        </authorList>
    </citation>
    <scope>NUCLEOTIDE SEQUENCE [LARGE SCALE GENOMIC DNA]</scope>
    <source>
        <strain evidence="1 2">Fp_A8</strain>
    </source>
</reference>
<evidence type="ECO:0000313" key="2">
    <source>
        <dbReference type="Proteomes" id="UP000283569"/>
    </source>
</evidence>
<proteinExistence type="predicted"/>
<sequence>MFAINSTIHTLIKLPRFYVSDPAIIGRGIEMATETRTDPAFAGVEVRTLRVYRNKKGPERVIPFHWECYKTLALYLTGTSDTTRIRKGALYRVLDRFSVVRDFQRQAALSEYRCLSLDYGDSNKAQKDYWECIPGQEYTIFSPKCQVQMKDDIAAHISGPEFEKPSQYLYKVKASLNPLTLLPETVISGVSEFLDNESLINLFCASLETYSSLRDSGSFWKRRIVTHLPYFLELHEYLKENSQNLENRDFRKIFLWADVASKPRSGVTRLMFPVANRRRIWKVCEQIEELYDQELLDRKAFQRGT</sequence>
<protein>
    <recommendedName>
        <fullName evidence="3">F-box domain-containing protein</fullName>
    </recommendedName>
</protein>
<accession>A0A420TRE9</accession>
<dbReference type="EMBL" id="MRDB01000010">
    <property type="protein sequence ID" value="RKL44141.1"/>
    <property type="molecule type" value="Genomic_DNA"/>
</dbReference>
<comment type="caution">
    <text evidence="1">The sequence shown here is derived from an EMBL/GenBank/DDBJ whole genome shotgun (WGS) entry which is preliminary data.</text>
</comment>